<name>A0A0D0AMT7_9AGAM</name>
<feature type="region of interest" description="Disordered" evidence="1">
    <location>
        <begin position="66"/>
        <end position="128"/>
    </location>
</feature>
<dbReference type="Pfam" id="PF18759">
    <property type="entry name" value="Plavaka"/>
    <property type="match status" value="1"/>
</dbReference>
<dbReference type="OrthoDB" id="3183767at2759"/>
<feature type="compositionally biased region" description="Polar residues" evidence="1">
    <location>
        <begin position="1"/>
        <end position="25"/>
    </location>
</feature>
<dbReference type="EMBL" id="KN835618">
    <property type="protein sequence ID" value="KIK35492.1"/>
    <property type="molecule type" value="Genomic_DNA"/>
</dbReference>
<proteinExistence type="predicted"/>
<evidence type="ECO:0000313" key="2">
    <source>
        <dbReference type="EMBL" id="KIK35492.1"/>
    </source>
</evidence>
<sequence>MALRNLTKSINSSSTCRADSPTSAFHVSDVPMDDATERDNDSIPASTAYANASTSAFQELGTSGIAMENAPDRDNNGSSADAGRYPSQRMSRLVPRHYDDLLPADEDTNPSDSSANHPPSQASQNPPQRKIQRVLLTLRDSLQTVFNAVGLCRQYPRRPSFEPDKFIQSSLLARSCPVAADAHTRGSDSSPELSEPPYPFLNMTIYRLMTWMNSGSHQKSEKEVTRLVREVIQAEDFNPSDLDGFSVRRSLRTLDNTGGKGTVTFPDDWLETDIVLDIPTKSKDDESRSFTIPGLHYRPLTAVIRSAFADIQANAFHLFPFKRLWKDPLDNHQERVFDELYTSDSWLEAHDHLQRQPREPNCSLERVIAGLMFFSDATHLANFGTAKAWPLYLYFGNLTKYARSAPTSGACHLVGFFPSLPDNVKDVLNNLPRISKSGMAALHAHCRRDLFQSCWKHLLDADFIQAYRHGMVLRCPDGILRRVFPRIFTYSADYPEKVLLATIKDMGSCPCPRCFTPKASFDLLGLFRDMQDRVNDIRTYCLASVSKAREFIYREGNTVDGSKVQAALGEGSWVPTVNTFAQRLGPLGFDVFRMLVVDFMHECELGTWKALFTHLIRLLYALPGGDSLVAMLNGRFRQVPSYGNGVIRKFANNTSEMKRLAARDFEDILQCAIPVFEGLFPGDHDATIQSLLYRFAQWHALAKLRMHSDSTLAALDGTFKILSRQLRKFRDFTCAAFATVELLKERAARERKATRERLDTNNADAGSGGRKAKKFNLNTYKFHAMGDYFQSIRLFGTVDSFTTQIGELAHRALKVFYPLTSKINTPAQLAKHERRRRVLRRVAETGHSSQTGEQQPVDSARSKDHHYISKLDYNNPLQIFRFLRDHGDDPAVSAFIPKLKDHILYRLRNLDVSYCDHVFTEDERNSIIIPDNRLYSVQIMQVYYTTYDLRREHDTINPRTHPDIMVLSGETRPQHPYWYARVLGIYHVEVWLNTDGPAKKHRVEVLYVRWLAPLIDHQSGMSYARLPKVAFVEDSDRDAFGTHLIPAFASGRGSSSLRYGRSFTRQSGELDDWEAYYIGIFVDRDMFMRYTHHGIGHPAVLREITRDCANTGFADGGPEAEENENDQDFNLRPYGDDLENDSDNCDCKQESDDDVDDEDDGEDESSVDGLDDQAEYDENEEDDYIYF</sequence>
<feature type="compositionally biased region" description="Polar residues" evidence="1">
    <location>
        <begin position="110"/>
        <end position="127"/>
    </location>
</feature>
<feature type="compositionally biased region" description="Acidic residues" evidence="1">
    <location>
        <begin position="1118"/>
        <end position="1127"/>
    </location>
</feature>
<feature type="region of interest" description="Disordered" evidence="1">
    <location>
        <begin position="842"/>
        <end position="861"/>
    </location>
</feature>
<feature type="region of interest" description="Disordered" evidence="1">
    <location>
        <begin position="1112"/>
        <end position="1187"/>
    </location>
</feature>
<keyword evidence="3" id="KW-1185">Reference proteome</keyword>
<dbReference type="AlphaFoldDB" id="A0A0D0AMT7"/>
<feature type="region of interest" description="Disordered" evidence="1">
    <location>
        <begin position="1"/>
        <end position="45"/>
    </location>
</feature>
<reference evidence="3" key="2">
    <citation type="submission" date="2015-01" db="EMBL/GenBank/DDBJ databases">
        <title>Evolutionary Origins and Diversification of the Mycorrhizal Mutualists.</title>
        <authorList>
            <consortium name="DOE Joint Genome Institute"/>
            <consortium name="Mycorrhizal Genomics Consortium"/>
            <person name="Kohler A."/>
            <person name="Kuo A."/>
            <person name="Nagy L.G."/>
            <person name="Floudas D."/>
            <person name="Copeland A."/>
            <person name="Barry K.W."/>
            <person name="Cichocki N."/>
            <person name="Veneault-Fourrey C."/>
            <person name="LaButti K."/>
            <person name="Lindquist E.A."/>
            <person name="Lipzen A."/>
            <person name="Lundell T."/>
            <person name="Morin E."/>
            <person name="Murat C."/>
            <person name="Riley R."/>
            <person name="Ohm R."/>
            <person name="Sun H."/>
            <person name="Tunlid A."/>
            <person name="Henrissat B."/>
            <person name="Grigoriev I.V."/>
            <person name="Hibbett D.S."/>
            <person name="Martin F."/>
        </authorList>
    </citation>
    <scope>NUCLEOTIDE SEQUENCE [LARGE SCALE GENOMIC DNA]</scope>
    <source>
        <strain evidence="3">UH-Slu-Lm8-n1</strain>
    </source>
</reference>
<gene>
    <name evidence="2" type="ORF">CY34DRAFT_16981</name>
</gene>
<protein>
    <submittedName>
        <fullName evidence="2">Unplaced genomic scaffold CY34scaffold_487, whole genome shotgun sequence</fullName>
    </submittedName>
</protein>
<feature type="compositionally biased region" description="Acidic residues" evidence="1">
    <location>
        <begin position="1151"/>
        <end position="1187"/>
    </location>
</feature>
<reference evidence="2 3" key="1">
    <citation type="submission" date="2014-04" db="EMBL/GenBank/DDBJ databases">
        <authorList>
            <consortium name="DOE Joint Genome Institute"/>
            <person name="Kuo A."/>
            <person name="Ruytinx J."/>
            <person name="Rineau F."/>
            <person name="Colpaert J."/>
            <person name="Kohler A."/>
            <person name="Nagy L.G."/>
            <person name="Floudas D."/>
            <person name="Copeland A."/>
            <person name="Barry K.W."/>
            <person name="Cichocki N."/>
            <person name="Veneault-Fourrey C."/>
            <person name="LaButti K."/>
            <person name="Lindquist E.A."/>
            <person name="Lipzen A."/>
            <person name="Lundell T."/>
            <person name="Morin E."/>
            <person name="Murat C."/>
            <person name="Sun H."/>
            <person name="Tunlid A."/>
            <person name="Henrissat B."/>
            <person name="Grigoriev I.V."/>
            <person name="Hibbett D.S."/>
            <person name="Martin F."/>
            <person name="Nordberg H.P."/>
            <person name="Cantor M.N."/>
            <person name="Hua S.X."/>
        </authorList>
    </citation>
    <scope>NUCLEOTIDE SEQUENCE [LARGE SCALE GENOMIC DNA]</scope>
    <source>
        <strain evidence="2 3">UH-Slu-Lm8-n1</strain>
    </source>
</reference>
<organism evidence="2 3">
    <name type="scientific">Suillus luteus UH-Slu-Lm8-n1</name>
    <dbReference type="NCBI Taxonomy" id="930992"/>
    <lineage>
        <taxon>Eukaryota</taxon>
        <taxon>Fungi</taxon>
        <taxon>Dikarya</taxon>
        <taxon>Basidiomycota</taxon>
        <taxon>Agaricomycotina</taxon>
        <taxon>Agaricomycetes</taxon>
        <taxon>Agaricomycetidae</taxon>
        <taxon>Boletales</taxon>
        <taxon>Suillineae</taxon>
        <taxon>Suillaceae</taxon>
        <taxon>Suillus</taxon>
    </lineage>
</organism>
<dbReference type="STRING" id="930992.A0A0D0AMT7"/>
<dbReference type="InParanoid" id="A0A0D0AMT7"/>
<evidence type="ECO:0000256" key="1">
    <source>
        <dbReference type="SAM" id="MobiDB-lite"/>
    </source>
</evidence>
<dbReference type="Proteomes" id="UP000054485">
    <property type="component" value="Unassembled WGS sequence"/>
</dbReference>
<accession>A0A0D0AMT7</accession>
<feature type="compositionally biased region" description="Polar residues" evidence="1">
    <location>
        <begin position="846"/>
        <end position="857"/>
    </location>
</feature>
<dbReference type="InterPro" id="IPR041078">
    <property type="entry name" value="Plavaka"/>
</dbReference>
<dbReference type="HOGENOM" id="CLU_002498_0_1_1"/>
<evidence type="ECO:0000313" key="3">
    <source>
        <dbReference type="Proteomes" id="UP000054485"/>
    </source>
</evidence>